<feature type="domain" description="ORC1/DEAH AAA+ ATPase" evidence="1">
    <location>
        <begin position="33"/>
        <end position="185"/>
    </location>
</feature>
<dbReference type="InterPro" id="IPR049945">
    <property type="entry name" value="AAA_22"/>
</dbReference>
<protein>
    <recommendedName>
        <fullName evidence="1">ORC1/DEAH AAA+ ATPase domain-containing protein</fullName>
    </recommendedName>
</protein>
<proteinExistence type="predicted"/>
<evidence type="ECO:0000313" key="3">
    <source>
        <dbReference type="Proteomes" id="UP000199707"/>
    </source>
</evidence>
<dbReference type="PANTHER" id="PTHR34301">
    <property type="entry name" value="DNA-BINDING PROTEIN-RELATED"/>
    <property type="match status" value="1"/>
</dbReference>
<dbReference type="GO" id="GO:0016887">
    <property type="term" value="F:ATP hydrolysis activity"/>
    <property type="evidence" value="ECO:0007669"/>
    <property type="project" value="InterPro"/>
</dbReference>
<evidence type="ECO:0000313" key="2">
    <source>
        <dbReference type="EMBL" id="SCX09444.1"/>
    </source>
</evidence>
<dbReference type="Pfam" id="PF13401">
    <property type="entry name" value="AAA_22"/>
    <property type="match status" value="1"/>
</dbReference>
<evidence type="ECO:0000259" key="1">
    <source>
        <dbReference type="Pfam" id="PF13401"/>
    </source>
</evidence>
<gene>
    <name evidence="2" type="ORF">SAMN02799620_01445</name>
</gene>
<sequence>MSLVVGGIVPPQNVVGRVRDAADVMASLSGGGSVLVGDRRHGKTSLARVAQLEAANAGAVVIAASAERETYADFVGSLATELGRLEPAWAQEMARLRLSLSAGPIKIERGRNAASVLDDLLDRAVSRAAGRQVVLFVDEVTILARNLERHERGAGDNFLHMLRRFRQKHGSAVATVLSGSIGFHHVSPDAPSTVNDIRKITVGPIRSDHGAYLAECLLLGEGVQSEHRRDVAEAVAAAAENIPYYIQHLVAATVIAWRATGKLPRAEDIPRFVDTAIEDRADPWDLKHYRNRLSDYYGTDATAVGRLLDVYAHAPGRLTIDDALTRTQGEGIDITDRVQLVAFVERLELDHYLERIGDADKFASALVQRAWRAMRR</sequence>
<dbReference type="InterPro" id="IPR027417">
    <property type="entry name" value="P-loop_NTPase"/>
</dbReference>
<dbReference type="AlphaFoldDB" id="A0A1G4VNH5"/>
<dbReference type="PANTHER" id="PTHR34301:SF8">
    <property type="entry name" value="ATPASE DOMAIN-CONTAINING PROTEIN"/>
    <property type="match status" value="1"/>
</dbReference>
<dbReference type="RefSeq" id="WP_090355097.1">
    <property type="nucleotide sequence ID" value="NZ_FMUB01000002.1"/>
</dbReference>
<dbReference type="SUPFAM" id="SSF52540">
    <property type="entry name" value="P-loop containing nucleoside triphosphate hydrolases"/>
    <property type="match status" value="1"/>
</dbReference>
<dbReference type="STRING" id="1502745.SAMN02799620_01445"/>
<accession>A0A1G4VNH5</accession>
<organism evidence="2 3">
    <name type="scientific">Mycolicibacterium fluoranthenivorans</name>
    <dbReference type="NCBI Taxonomy" id="258505"/>
    <lineage>
        <taxon>Bacteria</taxon>
        <taxon>Bacillati</taxon>
        <taxon>Actinomycetota</taxon>
        <taxon>Actinomycetes</taxon>
        <taxon>Mycobacteriales</taxon>
        <taxon>Mycobacteriaceae</taxon>
        <taxon>Mycolicibacterium</taxon>
    </lineage>
</organism>
<dbReference type="EMBL" id="FMUB01000002">
    <property type="protein sequence ID" value="SCX09444.1"/>
    <property type="molecule type" value="Genomic_DNA"/>
</dbReference>
<dbReference type="Gene3D" id="3.40.50.300">
    <property type="entry name" value="P-loop containing nucleotide triphosphate hydrolases"/>
    <property type="match status" value="1"/>
</dbReference>
<reference evidence="3" key="1">
    <citation type="submission" date="2016-10" db="EMBL/GenBank/DDBJ databases">
        <authorList>
            <person name="Varghese N."/>
            <person name="Submissions S."/>
        </authorList>
    </citation>
    <scope>NUCLEOTIDE SEQUENCE [LARGE SCALE GENOMIC DNA]</scope>
    <source>
        <strain evidence="3">UNC267MFSha1.1M11</strain>
    </source>
</reference>
<name>A0A1G4VNH5_9MYCO</name>
<dbReference type="Proteomes" id="UP000199707">
    <property type="component" value="Unassembled WGS sequence"/>
</dbReference>